<evidence type="ECO:0000313" key="11">
    <source>
        <dbReference type="EMBL" id="RDH81674.1"/>
    </source>
</evidence>
<dbReference type="PANTHER" id="PTHR48069">
    <property type="entry name" value="DIHYDROFOLATE REDUCTASE"/>
    <property type="match status" value="1"/>
</dbReference>
<evidence type="ECO:0000256" key="6">
    <source>
        <dbReference type="ARBA" id="ARBA00023002"/>
    </source>
</evidence>
<evidence type="ECO:0000256" key="2">
    <source>
        <dbReference type="ARBA" id="ARBA00009539"/>
    </source>
</evidence>
<sequence length="162" mass="18522">MIISLIAALDKNRLIGADNGMPWHLPADFKHFKEITMGKPVIMGRKTFESIGRPLPGRQNIVISRNGFSADGITSVNSIDAALQLVSDIEEVMIIGGANIYQQMIEKSDRLYLTHVDAECEGDAWFPEFDVLEWNIINEFFIRKDERNNFDFNIVTYERKNK</sequence>
<dbReference type="PROSITE" id="PS51330">
    <property type="entry name" value="DHFR_2"/>
    <property type="match status" value="1"/>
</dbReference>
<evidence type="ECO:0000256" key="5">
    <source>
        <dbReference type="ARBA" id="ARBA00022857"/>
    </source>
</evidence>
<dbReference type="GO" id="GO:0006730">
    <property type="term" value="P:one-carbon metabolic process"/>
    <property type="evidence" value="ECO:0007669"/>
    <property type="project" value="UniProtKB-KW"/>
</dbReference>
<dbReference type="Proteomes" id="UP000254266">
    <property type="component" value="Unassembled WGS sequence"/>
</dbReference>
<comment type="catalytic activity">
    <reaction evidence="8">
        <text>(6S)-5,6,7,8-tetrahydrofolate + NADP(+) = 7,8-dihydrofolate + NADPH + H(+)</text>
        <dbReference type="Rhea" id="RHEA:15009"/>
        <dbReference type="ChEBI" id="CHEBI:15378"/>
        <dbReference type="ChEBI" id="CHEBI:57451"/>
        <dbReference type="ChEBI" id="CHEBI:57453"/>
        <dbReference type="ChEBI" id="CHEBI:57783"/>
        <dbReference type="ChEBI" id="CHEBI:58349"/>
        <dbReference type="EC" id="1.5.1.3"/>
    </reaction>
</comment>
<keyword evidence="12" id="KW-1185">Reference proteome</keyword>
<keyword evidence="5 8" id="KW-0521">NADP</keyword>
<evidence type="ECO:0000256" key="1">
    <source>
        <dbReference type="ARBA" id="ARBA00004903"/>
    </source>
</evidence>
<evidence type="ECO:0000256" key="8">
    <source>
        <dbReference type="PIRNR" id="PIRNR000194"/>
    </source>
</evidence>
<dbReference type="Pfam" id="PF00186">
    <property type="entry name" value="DHFR_1"/>
    <property type="match status" value="1"/>
</dbReference>
<dbReference type="PROSITE" id="PS00075">
    <property type="entry name" value="DHFR_1"/>
    <property type="match status" value="1"/>
</dbReference>
<proteinExistence type="inferred from homology"/>
<accession>A0A370DBB5</accession>
<dbReference type="InterPro" id="IPR012259">
    <property type="entry name" value="DHFR"/>
</dbReference>
<dbReference type="UniPathway" id="UPA00077">
    <property type="reaction ID" value="UER00158"/>
</dbReference>
<feature type="domain" description="DHFR" evidence="10">
    <location>
        <begin position="2"/>
        <end position="159"/>
    </location>
</feature>
<keyword evidence="6 8" id="KW-0560">Oxidoreductase</keyword>
<evidence type="ECO:0000256" key="4">
    <source>
        <dbReference type="ARBA" id="ARBA00022563"/>
    </source>
</evidence>
<dbReference type="GO" id="GO:0070401">
    <property type="term" value="F:NADP+ binding"/>
    <property type="evidence" value="ECO:0007669"/>
    <property type="project" value="UniProtKB-ARBA"/>
</dbReference>
<dbReference type="PRINTS" id="PR00070">
    <property type="entry name" value="DHFR"/>
</dbReference>
<evidence type="ECO:0000313" key="12">
    <source>
        <dbReference type="Proteomes" id="UP000254266"/>
    </source>
</evidence>
<dbReference type="PANTHER" id="PTHR48069:SF3">
    <property type="entry name" value="DIHYDROFOLATE REDUCTASE"/>
    <property type="match status" value="1"/>
</dbReference>
<dbReference type="CDD" id="cd00209">
    <property type="entry name" value="DHFR"/>
    <property type="match status" value="1"/>
</dbReference>
<dbReference type="PIRSF" id="PIRSF000194">
    <property type="entry name" value="DHFR"/>
    <property type="match status" value="1"/>
</dbReference>
<evidence type="ECO:0000256" key="3">
    <source>
        <dbReference type="ARBA" id="ARBA00012856"/>
    </source>
</evidence>
<gene>
    <name evidence="11" type="ORF">DIZ80_16540</name>
</gene>
<reference evidence="11 12" key="1">
    <citation type="journal article" date="2018" name="ISME J.">
        <title>Endosymbiont genomes yield clues of tubeworm success.</title>
        <authorList>
            <person name="Li Y."/>
            <person name="Liles M.R."/>
            <person name="Halanych K.M."/>
        </authorList>
    </citation>
    <scope>NUCLEOTIDE SEQUENCE [LARGE SCALE GENOMIC DNA]</scope>
    <source>
        <strain evidence="11">A1464</strain>
    </source>
</reference>
<comment type="similarity">
    <text evidence="2 8 9">Belongs to the dihydrofolate reductase family.</text>
</comment>
<evidence type="ECO:0000256" key="7">
    <source>
        <dbReference type="ARBA" id="ARBA00025067"/>
    </source>
</evidence>
<dbReference type="GO" id="GO:0046654">
    <property type="term" value="P:tetrahydrofolate biosynthetic process"/>
    <property type="evidence" value="ECO:0007669"/>
    <property type="project" value="UniProtKB-UniPathway"/>
</dbReference>
<dbReference type="GO" id="GO:0046655">
    <property type="term" value="P:folic acid metabolic process"/>
    <property type="evidence" value="ECO:0007669"/>
    <property type="project" value="TreeGrafter"/>
</dbReference>
<dbReference type="AlphaFoldDB" id="A0A370DBB5"/>
<dbReference type="InterPro" id="IPR001796">
    <property type="entry name" value="DHFR_dom"/>
</dbReference>
<dbReference type="SUPFAM" id="SSF53597">
    <property type="entry name" value="Dihydrofolate reductase-like"/>
    <property type="match status" value="1"/>
</dbReference>
<dbReference type="EC" id="1.5.1.3" evidence="3 8"/>
<organism evidence="11 12">
    <name type="scientific">endosymbiont of Galathealinum brachiosum</name>
    <dbReference type="NCBI Taxonomy" id="2200906"/>
    <lineage>
        <taxon>Bacteria</taxon>
        <taxon>Pseudomonadati</taxon>
        <taxon>Pseudomonadota</taxon>
        <taxon>Gammaproteobacteria</taxon>
        <taxon>sulfur-oxidizing symbionts</taxon>
    </lineage>
</organism>
<dbReference type="GO" id="GO:0005829">
    <property type="term" value="C:cytosol"/>
    <property type="evidence" value="ECO:0007669"/>
    <property type="project" value="TreeGrafter"/>
</dbReference>
<name>A0A370DBB5_9GAMM</name>
<dbReference type="FunFam" id="3.40.430.10:FF:000001">
    <property type="entry name" value="Dihydrofolate reductase"/>
    <property type="match status" value="1"/>
</dbReference>
<evidence type="ECO:0000259" key="10">
    <source>
        <dbReference type="PROSITE" id="PS51330"/>
    </source>
</evidence>
<dbReference type="InterPro" id="IPR024072">
    <property type="entry name" value="DHFR-like_dom_sf"/>
</dbReference>
<comment type="caution">
    <text evidence="11">The sequence shown here is derived from an EMBL/GenBank/DDBJ whole genome shotgun (WGS) entry which is preliminary data.</text>
</comment>
<keyword evidence="4 8" id="KW-0554">One-carbon metabolism</keyword>
<evidence type="ECO:0000256" key="9">
    <source>
        <dbReference type="RuleBase" id="RU004474"/>
    </source>
</evidence>
<protein>
    <recommendedName>
        <fullName evidence="3 8">Dihydrofolate reductase</fullName>
        <ecNumber evidence="3 8">1.5.1.3</ecNumber>
    </recommendedName>
</protein>
<dbReference type="InterPro" id="IPR017925">
    <property type="entry name" value="DHFR_CS"/>
</dbReference>
<dbReference type="GO" id="GO:0046452">
    <property type="term" value="P:dihydrofolate metabolic process"/>
    <property type="evidence" value="ECO:0007669"/>
    <property type="project" value="TreeGrafter"/>
</dbReference>
<dbReference type="EMBL" id="QFXC01000013">
    <property type="protein sequence ID" value="RDH81674.1"/>
    <property type="molecule type" value="Genomic_DNA"/>
</dbReference>
<comment type="pathway">
    <text evidence="1 8">Cofactor biosynthesis; tetrahydrofolate biosynthesis; 5,6,7,8-tetrahydrofolate from 7,8-dihydrofolate: step 1/1.</text>
</comment>
<comment type="function">
    <text evidence="7 8">Key enzyme in folate metabolism. Catalyzes an essential reaction for de novo glycine and purine synthesis, and for DNA precursor synthesis.</text>
</comment>
<dbReference type="GO" id="GO:0004146">
    <property type="term" value="F:dihydrofolate reductase activity"/>
    <property type="evidence" value="ECO:0007669"/>
    <property type="project" value="UniProtKB-EC"/>
</dbReference>
<dbReference type="NCBIfam" id="NF008037">
    <property type="entry name" value="PRK10769.1"/>
    <property type="match status" value="1"/>
</dbReference>
<dbReference type="Gene3D" id="3.40.430.10">
    <property type="entry name" value="Dihydrofolate Reductase, subunit A"/>
    <property type="match status" value="1"/>
</dbReference>